<evidence type="ECO:0000313" key="2">
    <source>
        <dbReference type="Proteomes" id="UP000554482"/>
    </source>
</evidence>
<accession>A0A7J6X5U5</accession>
<dbReference type="Proteomes" id="UP000554482">
    <property type="component" value="Unassembled WGS sequence"/>
</dbReference>
<keyword evidence="2" id="KW-1185">Reference proteome</keyword>
<dbReference type="AlphaFoldDB" id="A0A7J6X5U5"/>
<feature type="non-terminal residue" evidence="1">
    <location>
        <position position="1"/>
    </location>
</feature>
<evidence type="ECO:0000313" key="1">
    <source>
        <dbReference type="EMBL" id="KAF5203752.1"/>
    </source>
</evidence>
<reference evidence="1 2" key="1">
    <citation type="submission" date="2020-06" db="EMBL/GenBank/DDBJ databases">
        <title>Transcriptomic and genomic resources for Thalictrum thalictroides and T. hernandezii: Facilitating candidate gene discovery in an emerging model plant lineage.</title>
        <authorList>
            <person name="Arias T."/>
            <person name="Riano-Pachon D.M."/>
            <person name="Di Stilio V.S."/>
        </authorList>
    </citation>
    <scope>NUCLEOTIDE SEQUENCE [LARGE SCALE GENOMIC DNA]</scope>
    <source>
        <strain evidence="2">cv. WT478/WT964</strain>
        <tissue evidence="1">Leaves</tissue>
    </source>
</reference>
<sequence length="104" mass="11213">GNKGIGSHVYHSISVLSKVTQYTKMILLSIPKVDANGGADSLHGHVGRNMHTFAATNLILHTAMKVLSRILLKLRKVYQATAPTSVRTVHTSSYSTNFSTSSCS</sequence>
<organism evidence="1 2">
    <name type="scientific">Thalictrum thalictroides</name>
    <name type="common">Rue-anemone</name>
    <name type="synonym">Anemone thalictroides</name>
    <dbReference type="NCBI Taxonomy" id="46969"/>
    <lineage>
        <taxon>Eukaryota</taxon>
        <taxon>Viridiplantae</taxon>
        <taxon>Streptophyta</taxon>
        <taxon>Embryophyta</taxon>
        <taxon>Tracheophyta</taxon>
        <taxon>Spermatophyta</taxon>
        <taxon>Magnoliopsida</taxon>
        <taxon>Ranunculales</taxon>
        <taxon>Ranunculaceae</taxon>
        <taxon>Thalictroideae</taxon>
        <taxon>Thalictrum</taxon>
    </lineage>
</organism>
<gene>
    <name evidence="1" type="ORF">FRX31_006661</name>
</gene>
<dbReference type="EMBL" id="JABWDY010006332">
    <property type="protein sequence ID" value="KAF5203752.1"/>
    <property type="molecule type" value="Genomic_DNA"/>
</dbReference>
<name>A0A7J6X5U5_THATH</name>
<comment type="caution">
    <text evidence="1">The sequence shown here is derived from an EMBL/GenBank/DDBJ whole genome shotgun (WGS) entry which is preliminary data.</text>
</comment>
<protein>
    <submittedName>
        <fullName evidence="1">Uncharacterized protein</fullName>
    </submittedName>
</protein>
<proteinExistence type="predicted"/>